<keyword evidence="3" id="KW-1185">Reference proteome</keyword>
<keyword evidence="2" id="KW-0238">DNA-binding</keyword>
<evidence type="ECO:0000313" key="2">
    <source>
        <dbReference type="EMBL" id="SFF06061.1"/>
    </source>
</evidence>
<gene>
    <name evidence="2" type="ORF">SAMN04487969_112163</name>
</gene>
<protein>
    <submittedName>
        <fullName evidence="2">Transposase DNA-binding</fullName>
    </submittedName>
</protein>
<dbReference type="SUPFAM" id="SSF53098">
    <property type="entry name" value="Ribonuclease H-like"/>
    <property type="match status" value="1"/>
</dbReference>
<dbReference type="NCBIfam" id="NF033590">
    <property type="entry name" value="transpos_IS4_3"/>
    <property type="match status" value="1"/>
</dbReference>
<sequence length="298" mass="33973">MSLTMKHEDANHWAYNEFKHLGISCGRTIKRFVRSMITLSRNIGESIAGASDNKAEAKAIYRLIDNEKLTEEVVLHAHRKATIQHIKERGEPVILAVQDTSMLNYTSHEKTKGLGDFGAGVHHKGLIVHSALAVTPDGIALGLLDQFVWTRALEERGKRATKRQRPIEEKESFKWLKSMDNSRTGMPTDVRLVHVGDREADIFEFFDHALACEQDFLVRVVQNRMTTEACKLFGQVKQELSAGHIVVEVPRDTRRNLSKREVTLELRHSRVEIETPVNMPKKWIKSVLSYQYGRHQSG</sequence>
<evidence type="ECO:0000259" key="1">
    <source>
        <dbReference type="Pfam" id="PF14706"/>
    </source>
</evidence>
<name>A0A1I2FNQ6_9BACL</name>
<dbReference type="EMBL" id="FONN01000012">
    <property type="protein sequence ID" value="SFF06061.1"/>
    <property type="molecule type" value="Genomic_DNA"/>
</dbReference>
<dbReference type="PANTHER" id="PTHR37319:SF1">
    <property type="entry name" value="TRANSPOSASE TN5 DIMERISATION DOMAIN-CONTAINING PROTEIN"/>
    <property type="match status" value="1"/>
</dbReference>
<dbReference type="InterPro" id="IPR012337">
    <property type="entry name" value="RNaseH-like_sf"/>
</dbReference>
<dbReference type="Gene3D" id="3.90.350.10">
    <property type="entry name" value="Transposase Inhibitor Protein From Tn5, Chain A, domain 1"/>
    <property type="match status" value="1"/>
</dbReference>
<dbReference type="Pfam" id="PF14706">
    <property type="entry name" value="Tnp_DNA_bind"/>
    <property type="match status" value="1"/>
</dbReference>
<reference evidence="3" key="1">
    <citation type="submission" date="2016-10" db="EMBL/GenBank/DDBJ databases">
        <authorList>
            <person name="Varghese N."/>
            <person name="Submissions S."/>
        </authorList>
    </citation>
    <scope>NUCLEOTIDE SEQUENCE [LARGE SCALE GENOMIC DNA]</scope>
    <source>
        <strain evidence="3">CGMCC 1.10223</strain>
    </source>
</reference>
<dbReference type="InterPro" id="IPR038215">
    <property type="entry name" value="TN5-like_N_sf"/>
</dbReference>
<dbReference type="InterPro" id="IPR054836">
    <property type="entry name" value="Tn5_transposase"/>
</dbReference>
<feature type="domain" description="Transposase Tn5-like N-terminal" evidence="1">
    <location>
        <begin position="11"/>
        <end position="68"/>
    </location>
</feature>
<organism evidence="2 3">
    <name type="scientific">Paenibacillus algorifonticola</name>
    <dbReference type="NCBI Taxonomy" id="684063"/>
    <lineage>
        <taxon>Bacteria</taxon>
        <taxon>Bacillati</taxon>
        <taxon>Bacillota</taxon>
        <taxon>Bacilli</taxon>
        <taxon>Bacillales</taxon>
        <taxon>Paenibacillaceae</taxon>
        <taxon>Paenibacillus</taxon>
    </lineage>
</organism>
<dbReference type="PANTHER" id="PTHR37319">
    <property type="entry name" value="TRANSPOSASE"/>
    <property type="match status" value="1"/>
</dbReference>
<dbReference type="InterPro" id="IPR014735">
    <property type="entry name" value="Transposase_Tn5-like_N"/>
</dbReference>
<evidence type="ECO:0000313" key="3">
    <source>
        <dbReference type="Proteomes" id="UP000183410"/>
    </source>
</evidence>
<dbReference type="RefSeq" id="WP_046232428.1">
    <property type="nucleotide sequence ID" value="NZ_FONN01000012.1"/>
</dbReference>
<dbReference type="AlphaFoldDB" id="A0A1I2FNQ6"/>
<accession>A0A1I2FNQ6</accession>
<dbReference type="Proteomes" id="UP000183410">
    <property type="component" value="Unassembled WGS sequence"/>
</dbReference>
<dbReference type="InterPro" id="IPR047768">
    <property type="entry name" value="Tn5p-like"/>
</dbReference>
<dbReference type="Gene3D" id="1.10.246.40">
    <property type="entry name" value="Tn5 transposase, domain 1"/>
    <property type="match status" value="1"/>
</dbReference>
<proteinExistence type="predicted"/>
<dbReference type="GO" id="GO:0003677">
    <property type="term" value="F:DNA binding"/>
    <property type="evidence" value="ECO:0007669"/>
    <property type="project" value="UniProtKB-KW"/>
</dbReference>